<protein>
    <recommendedName>
        <fullName evidence="6">Pre-rRNA-processing protein TSR2</fullName>
    </recommendedName>
</protein>
<proteinExistence type="inferred from homology"/>
<evidence type="ECO:0008006" key="6">
    <source>
        <dbReference type="Google" id="ProtNLM"/>
    </source>
</evidence>
<dbReference type="OrthoDB" id="263560at2759"/>
<feature type="compositionally biased region" description="Acidic residues" evidence="3">
    <location>
        <begin position="149"/>
        <end position="170"/>
    </location>
</feature>
<accession>A0A4Z1KSL0</accession>
<evidence type="ECO:0000256" key="3">
    <source>
        <dbReference type="SAM" id="MobiDB-lite"/>
    </source>
</evidence>
<feature type="region of interest" description="Disordered" evidence="3">
    <location>
        <begin position="136"/>
        <end position="170"/>
    </location>
</feature>
<evidence type="ECO:0000256" key="1">
    <source>
        <dbReference type="ARBA" id="ARBA00006524"/>
    </source>
</evidence>
<organism evidence="4 5">
    <name type="scientific">Botrytis porri</name>
    <dbReference type="NCBI Taxonomy" id="87229"/>
    <lineage>
        <taxon>Eukaryota</taxon>
        <taxon>Fungi</taxon>
        <taxon>Dikarya</taxon>
        <taxon>Ascomycota</taxon>
        <taxon>Pezizomycotina</taxon>
        <taxon>Leotiomycetes</taxon>
        <taxon>Helotiales</taxon>
        <taxon>Sclerotiniaceae</taxon>
        <taxon>Botrytis</taxon>
    </lineage>
</organism>
<sequence>MASSQSNGGNGVYSPELRLKTFQRSIVLSIFLWPSLSLAVTSLWGGPESADKREYIAGTLIDLLSEEENKDVEADWIETILLQFMSDEFEVNVDDGSAMEVANGIVKCREECKRGAWEDESSLCRKLEKAWETKGGKSDSLAQFQQGEDQGETDSEASGDEDEDGDVDMDMDEVPQLVKVKEPVVPQVDEDGFTMVTKKRR</sequence>
<reference evidence="4 5" key="1">
    <citation type="submission" date="2017-12" db="EMBL/GenBank/DDBJ databases">
        <title>Comparative genomics of Botrytis spp.</title>
        <authorList>
            <person name="Valero-Jimenez C.A."/>
            <person name="Tapia P."/>
            <person name="Veloso J."/>
            <person name="Silva-Moreno E."/>
            <person name="Staats M."/>
            <person name="Valdes J.H."/>
            <person name="Van Kan J.A.L."/>
        </authorList>
    </citation>
    <scope>NUCLEOTIDE SEQUENCE [LARGE SCALE GENOMIC DNA]</scope>
    <source>
        <strain evidence="4 5">MUCL3349</strain>
    </source>
</reference>
<dbReference type="STRING" id="87229.A0A4Z1KSL0"/>
<dbReference type="Pfam" id="PF10273">
    <property type="entry name" value="WGG"/>
    <property type="match status" value="1"/>
</dbReference>
<dbReference type="GO" id="GO:0006364">
    <property type="term" value="P:rRNA processing"/>
    <property type="evidence" value="ECO:0007669"/>
    <property type="project" value="UniProtKB-KW"/>
</dbReference>
<dbReference type="Proteomes" id="UP000297280">
    <property type="component" value="Unassembled WGS sequence"/>
</dbReference>
<evidence type="ECO:0000313" key="5">
    <source>
        <dbReference type="Proteomes" id="UP000297280"/>
    </source>
</evidence>
<dbReference type="EMBL" id="PQXO01000342">
    <property type="protein sequence ID" value="TGO86009.1"/>
    <property type="molecule type" value="Genomic_DNA"/>
</dbReference>
<comment type="caution">
    <text evidence="4">The sequence shown here is derived from an EMBL/GenBank/DDBJ whole genome shotgun (WGS) entry which is preliminary data.</text>
</comment>
<dbReference type="InterPro" id="IPR019398">
    <property type="entry name" value="Pre-rRNA_process_TSR2"/>
</dbReference>
<keyword evidence="2" id="KW-0698">rRNA processing</keyword>
<keyword evidence="5" id="KW-1185">Reference proteome</keyword>
<evidence type="ECO:0000313" key="4">
    <source>
        <dbReference type="EMBL" id="TGO86009.1"/>
    </source>
</evidence>
<dbReference type="PANTHER" id="PTHR21250">
    <property type="entry name" value="PRE-RRNA-PROCESSING PROTEIN TSR2 HOMOLOG"/>
    <property type="match status" value="1"/>
</dbReference>
<dbReference type="AlphaFoldDB" id="A0A4Z1KSL0"/>
<evidence type="ECO:0000256" key="2">
    <source>
        <dbReference type="ARBA" id="ARBA00022552"/>
    </source>
</evidence>
<comment type="similarity">
    <text evidence="1">Belongs to the TSR2 family.</text>
</comment>
<name>A0A4Z1KSL0_9HELO</name>
<gene>
    <name evidence="4" type="ORF">BPOR_0343g00030</name>
</gene>